<reference evidence="1 2" key="1">
    <citation type="submission" date="2024-04" db="EMBL/GenBank/DDBJ databases">
        <authorList>
            <person name="Suleimanova A.D."/>
            <person name="Pudova D.S."/>
            <person name="Shagimardanova E.I."/>
            <person name="Sharipova M.R."/>
        </authorList>
    </citation>
    <scope>NUCLEOTIDE SEQUENCE [LARGE SCALE GENOMIC DNA]</scope>
    <source>
        <strain evidence="1 2">3.1</strain>
    </source>
</reference>
<protein>
    <submittedName>
        <fullName evidence="1">Uncharacterized protein</fullName>
    </submittedName>
</protein>
<comment type="caution">
    <text evidence="1">The sequence shown here is derived from an EMBL/GenBank/DDBJ whole genome shotgun (WGS) entry which is preliminary data.</text>
</comment>
<dbReference type="RefSeq" id="WP_046289625.1">
    <property type="nucleotide sequence ID" value="NZ_JBCGBG010000011.1"/>
</dbReference>
<gene>
    <name evidence="1" type="ORF">AABB92_22425</name>
</gene>
<sequence length="102" mass="11018">MIKQEIRALFLAHGFIMEQQPDGSTDLNPACYSVAQALAERFSDIYGQPAGNVEIAAGGGAEARTMALFHDKAASIEFPTFIMRQPSQKPALATRKHPASGR</sequence>
<organism evidence="1 2">
    <name type="scientific">Pantoea brenneri</name>
    <dbReference type="NCBI Taxonomy" id="472694"/>
    <lineage>
        <taxon>Bacteria</taxon>
        <taxon>Pseudomonadati</taxon>
        <taxon>Pseudomonadota</taxon>
        <taxon>Gammaproteobacteria</taxon>
        <taxon>Enterobacterales</taxon>
        <taxon>Erwiniaceae</taxon>
        <taxon>Pantoea</taxon>
    </lineage>
</organism>
<accession>A0ABU9MUI0</accession>
<dbReference type="EMBL" id="JBCGBG010000011">
    <property type="protein sequence ID" value="MEL7698397.1"/>
    <property type="molecule type" value="Genomic_DNA"/>
</dbReference>
<name>A0ABU9MUI0_9GAMM</name>
<proteinExistence type="predicted"/>
<keyword evidence="2" id="KW-1185">Reference proteome</keyword>
<evidence type="ECO:0000313" key="2">
    <source>
        <dbReference type="Proteomes" id="UP001468095"/>
    </source>
</evidence>
<dbReference type="Proteomes" id="UP001468095">
    <property type="component" value="Unassembled WGS sequence"/>
</dbReference>
<evidence type="ECO:0000313" key="1">
    <source>
        <dbReference type="EMBL" id="MEL7698397.1"/>
    </source>
</evidence>